<dbReference type="AlphaFoldDB" id="A0A7W9PRG0"/>
<dbReference type="InterPro" id="IPR011042">
    <property type="entry name" value="6-blade_b-propeller_TolB-like"/>
</dbReference>
<protein>
    <submittedName>
        <fullName evidence="2">Uncharacterized protein</fullName>
    </submittedName>
</protein>
<dbReference type="Proteomes" id="UP000585836">
    <property type="component" value="Unassembled WGS sequence"/>
</dbReference>
<evidence type="ECO:0000313" key="3">
    <source>
        <dbReference type="Proteomes" id="UP000585836"/>
    </source>
</evidence>
<evidence type="ECO:0000313" key="2">
    <source>
        <dbReference type="EMBL" id="MBB5926509.1"/>
    </source>
</evidence>
<dbReference type="RefSeq" id="WP_184963281.1">
    <property type="nucleotide sequence ID" value="NZ_BAAAWF010000037.1"/>
</dbReference>
<name>A0A7W9PRG0_9ACTN</name>
<feature type="region of interest" description="Disordered" evidence="1">
    <location>
        <begin position="164"/>
        <end position="201"/>
    </location>
</feature>
<gene>
    <name evidence="2" type="ORF">FHS34_001965</name>
</gene>
<sequence>MSPSSGFTQGDLHGPQGLTADKHGNIWVPNWRARSITAYPAGNPAAAKSITAEGIDHPFVIATDQQGRAWINNLRGVTVLTPDGKPTLHSPITGGGMAGGKGITIDSLGNVWTSDSDTPSITEISSSGSVGPNSPIRAASLHRPWGIAVDGNERAGFARNFRRSWGIPGSPRRCGTSTSSRPGSRTPGPPGPSEPRSGWKG</sequence>
<comment type="caution">
    <text evidence="2">The sequence shown here is derived from an EMBL/GenBank/DDBJ whole genome shotgun (WGS) entry which is preliminary data.</text>
</comment>
<reference evidence="2 3" key="1">
    <citation type="submission" date="2020-08" db="EMBL/GenBank/DDBJ databases">
        <title>Genomic Encyclopedia of Type Strains, Phase III (KMG-III): the genomes of soil and plant-associated and newly described type strains.</title>
        <authorList>
            <person name="Whitman W."/>
        </authorList>
    </citation>
    <scope>NUCLEOTIDE SEQUENCE [LARGE SCALE GENOMIC DNA]</scope>
    <source>
        <strain evidence="2 3">CECT 3313</strain>
    </source>
</reference>
<evidence type="ECO:0000256" key="1">
    <source>
        <dbReference type="SAM" id="MobiDB-lite"/>
    </source>
</evidence>
<feature type="region of interest" description="Disordered" evidence="1">
    <location>
        <begin position="1"/>
        <end position="23"/>
    </location>
</feature>
<dbReference type="SUPFAM" id="SSF63829">
    <property type="entry name" value="Calcium-dependent phosphotriesterase"/>
    <property type="match status" value="1"/>
</dbReference>
<dbReference type="EMBL" id="JACHJK010000003">
    <property type="protein sequence ID" value="MBB5926509.1"/>
    <property type="molecule type" value="Genomic_DNA"/>
</dbReference>
<proteinExistence type="predicted"/>
<feature type="compositionally biased region" description="Low complexity" evidence="1">
    <location>
        <begin position="169"/>
        <end position="186"/>
    </location>
</feature>
<dbReference type="Gene3D" id="2.120.10.30">
    <property type="entry name" value="TolB, C-terminal domain"/>
    <property type="match status" value="1"/>
</dbReference>
<organism evidence="2 3">
    <name type="scientific">Streptomyces echinatus</name>
    <dbReference type="NCBI Taxonomy" id="67293"/>
    <lineage>
        <taxon>Bacteria</taxon>
        <taxon>Bacillati</taxon>
        <taxon>Actinomycetota</taxon>
        <taxon>Actinomycetes</taxon>
        <taxon>Kitasatosporales</taxon>
        <taxon>Streptomycetaceae</taxon>
        <taxon>Streptomyces</taxon>
    </lineage>
</organism>
<accession>A0A7W9PRG0</accession>
<keyword evidence="3" id="KW-1185">Reference proteome</keyword>